<sequence length="106" mass="11713">MDKRVGVGLVLISSFFANFCLCRRVCAVTKCLPQKSVCLNTMARNISAQKIKELFTRYDIRIVIRLSILLGNSATGTDNDLVTALGDHAASIQTTMDENHYFQKGA</sequence>
<proteinExistence type="predicted"/>
<keyword evidence="1" id="KW-0732">Signal</keyword>
<name>A0AAV4DN41_9GAST</name>
<evidence type="ECO:0000313" key="3">
    <source>
        <dbReference type="Proteomes" id="UP000735302"/>
    </source>
</evidence>
<organism evidence="2 3">
    <name type="scientific">Plakobranchus ocellatus</name>
    <dbReference type="NCBI Taxonomy" id="259542"/>
    <lineage>
        <taxon>Eukaryota</taxon>
        <taxon>Metazoa</taxon>
        <taxon>Spiralia</taxon>
        <taxon>Lophotrochozoa</taxon>
        <taxon>Mollusca</taxon>
        <taxon>Gastropoda</taxon>
        <taxon>Heterobranchia</taxon>
        <taxon>Euthyneura</taxon>
        <taxon>Panpulmonata</taxon>
        <taxon>Sacoglossa</taxon>
        <taxon>Placobranchoidea</taxon>
        <taxon>Plakobranchidae</taxon>
        <taxon>Plakobranchus</taxon>
    </lineage>
</organism>
<dbReference type="Proteomes" id="UP000735302">
    <property type="component" value="Unassembled WGS sequence"/>
</dbReference>
<reference evidence="2 3" key="1">
    <citation type="journal article" date="2021" name="Elife">
        <title>Chloroplast acquisition without the gene transfer in kleptoplastic sea slugs, Plakobranchus ocellatus.</title>
        <authorList>
            <person name="Maeda T."/>
            <person name="Takahashi S."/>
            <person name="Yoshida T."/>
            <person name="Shimamura S."/>
            <person name="Takaki Y."/>
            <person name="Nagai Y."/>
            <person name="Toyoda A."/>
            <person name="Suzuki Y."/>
            <person name="Arimoto A."/>
            <person name="Ishii H."/>
            <person name="Satoh N."/>
            <person name="Nishiyama T."/>
            <person name="Hasebe M."/>
            <person name="Maruyama T."/>
            <person name="Minagawa J."/>
            <person name="Obokata J."/>
            <person name="Shigenobu S."/>
        </authorList>
    </citation>
    <scope>NUCLEOTIDE SEQUENCE [LARGE SCALE GENOMIC DNA]</scope>
</reference>
<keyword evidence="3" id="KW-1185">Reference proteome</keyword>
<dbReference type="AlphaFoldDB" id="A0AAV4DN41"/>
<protein>
    <submittedName>
        <fullName evidence="2">Uncharacterized protein</fullName>
    </submittedName>
</protein>
<gene>
    <name evidence="2" type="ORF">PoB_007223800</name>
</gene>
<accession>A0AAV4DN41</accession>
<evidence type="ECO:0000313" key="2">
    <source>
        <dbReference type="EMBL" id="GFO45733.1"/>
    </source>
</evidence>
<feature type="chain" id="PRO_5043629630" evidence="1">
    <location>
        <begin position="23"/>
        <end position="106"/>
    </location>
</feature>
<evidence type="ECO:0000256" key="1">
    <source>
        <dbReference type="SAM" id="SignalP"/>
    </source>
</evidence>
<comment type="caution">
    <text evidence="2">The sequence shown here is derived from an EMBL/GenBank/DDBJ whole genome shotgun (WGS) entry which is preliminary data.</text>
</comment>
<dbReference type="EMBL" id="BLXT01008064">
    <property type="protein sequence ID" value="GFO45733.1"/>
    <property type="molecule type" value="Genomic_DNA"/>
</dbReference>
<feature type="signal peptide" evidence="1">
    <location>
        <begin position="1"/>
        <end position="22"/>
    </location>
</feature>